<dbReference type="SUPFAM" id="SSF56601">
    <property type="entry name" value="beta-lactamase/transpeptidase-like"/>
    <property type="match status" value="1"/>
</dbReference>
<keyword evidence="8" id="KW-0732">Signal</keyword>
<evidence type="ECO:0000259" key="9">
    <source>
        <dbReference type="Pfam" id="PF13354"/>
    </source>
</evidence>
<feature type="domain" description="Beta-lactamase class A catalytic" evidence="9">
    <location>
        <begin position="43"/>
        <end position="260"/>
    </location>
</feature>
<dbReference type="Proteomes" id="UP000517759">
    <property type="component" value="Unassembled WGS sequence"/>
</dbReference>
<evidence type="ECO:0000256" key="3">
    <source>
        <dbReference type="ARBA" id="ARBA00012865"/>
    </source>
</evidence>
<dbReference type="Pfam" id="PF13354">
    <property type="entry name" value="Beta-lactamase2"/>
    <property type="match status" value="1"/>
</dbReference>
<feature type="signal peptide" evidence="8">
    <location>
        <begin position="1"/>
        <end position="22"/>
    </location>
</feature>
<dbReference type="InterPro" id="IPR045155">
    <property type="entry name" value="Beta-lactam_cat"/>
</dbReference>
<evidence type="ECO:0000313" key="10">
    <source>
        <dbReference type="EMBL" id="MBB3901790.1"/>
    </source>
</evidence>
<keyword evidence="5 6" id="KW-0046">Antibiotic resistance</keyword>
<comment type="catalytic activity">
    <reaction evidence="1 6">
        <text>a beta-lactam + H2O = a substituted beta-amino acid</text>
        <dbReference type="Rhea" id="RHEA:20401"/>
        <dbReference type="ChEBI" id="CHEBI:15377"/>
        <dbReference type="ChEBI" id="CHEBI:35627"/>
        <dbReference type="ChEBI" id="CHEBI:140347"/>
        <dbReference type="EC" id="3.5.2.6"/>
    </reaction>
</comment>
<feature type="region of interest" description="Disordered" evidence="7">
    <location>
        <begin position="162"/>
        <end position="182"/>
    </location>
</feature>
<reference evidence="10 11" key="1">
    <citation type="submission" date="2020-08" db="EMBL/GenBank/DDBJ databases">
        <title>Genomic Encyclopedia of Type Strains, Phase IV (KMG-IV): sequencing the most valuable type-strain genomes for metagenomic binning, comparative biology and taxonomic classification.</title>
        <authorList>
            <person name="Goeker M."/>
        </authorList>
    </citation>
    <scope>NUCLEOTIDE SEQUENCE [LARGE SCALE GENOMIC DNA]</scope>
    <source>
        <strain evidence="10 11">DSM 24105</strain>
    </source>
</reference>
<feature type="chain" id="PRO_5030725947" description="Beta-lactamase" evidence="8">
    <location>
        <begin position="23"/>
        <end position="289"/>
    </location>
</feature>
<evidence type="ECO:0000313" key="11">
    <source>
        <dbReference type="Proteomes" id="UP000517759"/>
    </source>
</evidence>
<evidence type="ECO:0000256" key="1">
    <source>
        <dbReference type="ARBA" id="ARBA00001526"/>
    </source>
</evidence>
<evidence type="ECO:0000256" key="8">
    <source>
        <dbReference type="SAM" id="SignalP"/>
    </source>
</evidence>
<name>A0A7W6F5W9_9HYPH</name>
<dbReference type="InterPro" id="IPR000871">
    <property type="entry name" value="Beta-lactam_class-A"/>
</dbReference>
<dbReference type="PANTHER" id="PTHR35333:SF3">
    <property type="entry name" value="BETA-LACTAMASE-TYPE TRANSPEPTIDASE FOLD CONTAINING PROTEIN"/>
    <property type="match status" value="1"/>
</dbReference>
<keyword evidence="4 6" id="KW-0378">Hydrolase</keyword>
<evidence type="ECO:0000256" key="2">
    <source>
        <dbReference type="ARBA" id="ARBA00009009"/>
    </source>
</evidence>
<accession>A0A7W6F5W9</accession>
<dbReference type="PROSITE" id="PS00146">
    <property type="entry name" value="BETA_LACTAMASE_A"/>
    <property type="match status" value="1"/>
</dbReference>
<dbReference type="NCBIfam" id="NF033103">
    <property type="entry name" value="bla_class_A"/>
    <property type="match status" value="1"/>
</dbReference>
<protein>
    <recommendedName>
        <fullName evidence="3 6">Beta-lactamase</fullName>
        <ecNumber evidence="3 6">3.5.2.6</ecNumber>
    </recommendedName>
</protein>
<dbReference type="PRINTS" id="PR00118">
    <property type="entry name" value="BLACTAMASEA"/>
</dbReference>
<dbReference type="EC" id="3.5.2.6" evidence="3 6"/>
<dbReference type="GO" id="GO:0030655">
    <property type="term" value="P:beta-lactam antibiotic catabolic process"/>
    <property type="evidence" value="ECO:0007669"/>
    <property type="project" value="InterPro"/>
</dbReference>
<dbReference type="RefSeq" id="WP_183502999.1">
    <property type="nucleotide sequence ID" value="NZ_BSPG01000004.1"/>
</dbReference>
<proteinExistence type="inferred from homology"/>
<dbReference type="PANTHER" id="PTHR35333">
    <property type="entry name" value="BETA-LACTAMASE"/>
    <property type="match status" value="1"/>
</dbReference>
<evidence type="ECO:0000256" key="7">
    <source>
        <dbReference type="SAM" id="MobiDB-lite"/>
    </source>
</evidence>
<comment type="caution">
    <text evidence="10">The sequence shown here is derived from an EMBL/GenBank/DDBJ whole genome shotgun (WGS) entry which is preliminary data.</text>
</comment>
<dbReference type="GO" id="GO:0008800">
    <property type="term" value="F:beta-lactamase activity"/>
    <property type="evidence" value="ECO:0007669"/>
    <property type="project" value="UniProtKB-UniRule"/>
</dbReference>
<comment type="similarity">
    <text evidence="2 6">Belongs to the class-A beta-lactamase family.</text>
</comment>
<evidence type="ECO:0000256" key="6">
    <source>
        <dbReference type="RuleBase" id="RU361140"/>
    </source>
</evidence>
<dbReference type="InterPro" id="IPR023650">
    <property type="entry name" value="Beta-lactam_class-A_AS"/>
</dbReference>
<evidence type="ECO:0000256" key="4">
    <source>
        <dbReference type="ARBA" id="ARBA00022801"/>
    </source>
</evidence>
<evidence type="ECO:0000256" key="5">
    <source>
        <dbReference type="ARBA" id="ARBA00023251"/>
    </source>
</evidence>
<dbReference type="EMBL" id="JACIDN010000002">
    <property type="protein sequence ID" value="MBB3901790.1"/>
    <property type="molecule type" value="Genomic_DNA"/>
</dbReference>
<organism evidence="10 11">
    <name type="scientific">Methylobacterium brachythecii</name>
    <dbReference type="NCBI Taxonomy" id="1176177"/>
    <lineage>
        <taxon>Bacteria</taxon>
        <taxon>Pseudomonadati</taxon>
        <taxon>Pseudomonadota</taxon>
        <taxon>Alphaproteobacteria</taxon>
        <taxon>Hyphomicrobiales</taxon>
        <taxon>Methylobacteriaceae</taxon>
        <taxon>Methylobacterium</taxon>
    </lineage>
</organism>
<dbReference type="InterPro" id="IPR012338">
    <property type="entry name" value="Beta-lactam/transpept-like"/>
</dbReference>
<dbReference type="Gene3D" id="3.40.710.10">
    <property type="entry name" value="DD-peptidase/beta-lactamase superfamily"/>
    <property type="match status" value="1"/>
</dbReference>
<dbReference type="AlphaFoldDB" id="A0A7W6F5W9"/>
<dbReference type="GO" id="GO:0046677">
    <property type="term" value="P:response to antibiotic"/>
    <property type="evidence" value="ECO:0007669"/>
    <property type="project" value="UniProtKB-UniRule"/>
</dbReference>
<sequence length="289" mass="30453">MITRRAVAAAGLVFAMGRSASAEEPSPEESFAGIEASLGGRLGVAVLEPSSGRALRYRAEERFPLCSTFKLLAAAAILTRVEAGQESLERRIAYQEADLVDYSPTTKARVTEGAMPLADLCEAALTLSDNTAGNLMLAQIGGPSGLTRFLRESGDALTQLDRTEPSLNEALPGDPRDTTSPGSMVANLDRFTLGEALSPGSRERLKSWLLANRTGATRLRAGLPASWRVGDKTGTGDRGTANDVGFLLPPDGAPILAAVYLTGSMATAEQRNAAIANVARIVANNLRQR</sequence>
<gene>
    <name evidence="10" type="ORF">GGR33_001276</name>
</gene>